<feature type="signal peptide" evidence="1">
    <location>
        <begin position="1"/>
        <end position="32"/>
    </location>
</feature>
<protein>
    <recommendedName>
        <fullName evidence="4">DUF4402 domain-containing protein</fullName>
    </recommendedName>
</protein>
<dbReference type="OrthoDB" id="7407360at2"/>
<name>A0A4S1WHC1_9SPHN</name>
<evidence type="ECO:0008006" key="4">
    <source>
        <dbReference type="Google" id="ProtNLM"/>
    </source>
</evidence>
<accession>A0A4S1WHC1</accession>
<proteinExistence type="predicted"/>
<gene>
    <name evidence="2" type="ORF">E5A74_12645</name>
</gene>
<evidence type="ECO:0000313" key="3">
    <source>
        <dbReference type="Proteomes" id="UP000309848"/>
    </source>
</evidence>
<organism evidence="2 3">
    <name type="scientific">Sphingomonas naasensis</name>
    <dbReference type="NCBI Taxonomy" id="1344951"/>
    <lineage>
        <taxon>Bacteria</taxon>
        <taxon>Pseudomonadati</taxon>
        <taxon>Pseudomonadota</taxon>
        <taxon>Alphaproteobacteria</taxon>
        <taxon>Sphingomonadales</taxon>
        <taxon>Sphingomonadaceae</taxon>
        <taxon>Sphingomonas</taxon>
    </lineage>
</organism>
<keyword evidence="3" id="KW-1185">Reference proteome</keyword>
<evidence type="ECO:0000313" key="2">
    <source>
        <dbReference type="EMBL" id="TGX41665.1"/>
    </source>
</evidence>
<feature type="chain" id="PRO_5020964908" description="DUF4402 domain-containing protein" evidence="1">
    <location>
        <begin position="33"/>
        <end position="188"/>
    </location>
</feature>
<evidence type="ECO:0000256" key="1">
    <source>
        <dbReference type="SAM" id="SignalP"/>
    </source>
</evidence>
<sequence>MRRAHHGVRARIAGAAIGAAVLVGLAATPATAQEIANVKSVDIAVQGSIAQRCQMGTIAATDFGRIGTTGNQGVQQRIQLDCNVPFTMQIKAQNGALAHSELPNGQGVYAGSVPYSLDVQLPVRRPTPEMISRVFEGRMLRGGQAISSNGGIAMDGLLLKLSLENVTSEAGLLAGHYGEVIEITIAPN</sequence>
<keyword evidence="1" id="KW-0732">Signal</keyword>
<dbReference type="Proteomes" id="UP000309848">
    <property type="component" value="Unassembled WGS sequence"/>
</dbReference>
<dbReference type="EMBL" id="SRXU01000005">
    <property type="protein sequence ID" value="TGX41665.1"/>
    <property type="molecule type" value="Genomic_DNA"/>
</dbReference>
<reference evidence="2 3" key="1">
    <citation type="submission" date="2019-04" db="EMBL/GenBank/DDBJ databases">
        <title>Sphingomonas psychrotolerans sp. nov., isolated from soil in the Tianshan Mountains, Xinjiang, China.</title>
        <authorList>
            <person name="Luo Y."/>
            <person name="Sheng H."/>
        </authorList>
    </citation>
    <scope>NUCLEOTIDE SEQUENCE [LARGE SCALE GENOMIC DNA]</scope>
    <source>
        <strain evidence="2 3">KIS18-15</strain>
    </source>
</reference>
<comment type="caution">
    <text evidence="2">The sequence shown here is derived from an EMBL/GenBank/DDBJ whole genome shotgun (WGS) entry which is preliminary data.</text>
</comment>
<dbReference type="AlphaFoldDB" id="A0A4S1WHC1"/>